<keyword evidence="2" id="KW-1185">Reference proteome</keyword>
<gene>
    <name evidence="1" type="ORF">SAMN04487947_0453</name>
</gene>
<dbReference type="EMBL" id="FOYT01000001">
    <property type="protein sequence ID" value="SFR36360.1"/>
    <property type="molecule type" value="Genomic_DNA"/>
</dbReference>
<evidence type="ECO:0000313" key="1">
    <source>
        <dbReference type="EMBL" id="SFR36360.1"/>
    </source>
</evidence>
<protein>
    <submittedName>
        <fullName evidence="1">Uncharacterized protein</fullName>
    </submittedName>
</protein>
<sequence>MTPRVQLNEWETLIDELRRFGRAGDVTATDDRIHIDFGSARVELSRDGTLQTGMPLHDFTHDDTVVVVVDHDAGTLTVDADTVSYTFRRPSG</sequence>
<dbReference type="AlphaFoldDB" id="A0A1I6G2L2"/>
<proteinExistence type="predicted"/>
<dbReference type="Proteomes" id="UP000198531">
    <property type="component" value="Unassembled WGS sequence"/>
</dbReference>
<reference evidence="2" key="1">
    <citation type="submission" date="2016-10" db="EMBL/GenBank/DDBJ databases">
        <authorList>
            <person name="Varghese N."/>
            <person name="Submissions S."/>
        </authorList>
    </citation>
    <scope>NUCLEOTIDE SEQUENCE [LARGE SCALE GENOMIC DNA]</scope>
    <source>
        <strain evidence="2">CGMCC 1.7736</strain>
    </source>
</reference>
<name>A0A1I6G2L2_9EURY</name>
<accession>A0A1I6G2L2</accession>
<organism evidence="1 2">
    <name type="scientific">Halogeometricum rufum</name>
    <dbReference type="NCBI Taxonomy" id="553469"/>
    <lineage>
        <taxon>Archaea</taxon>
        <taxon>Methanobacteriati</taxon>
        <taxon>Methanobacteriota</taxon>
        <taxon>Stenosarchaea group</taxon>
        <taxon>Halobacteria</taxon>
        <taxon>Halobacteriales</taxon>
        <taxon>Haloferacaceae</taxon>
        <taxon>Halogeometricum</taxon>
    </lineage>
</organism>
<evidence type="ECO:0000313" key="2">
    <source>
        <dbReference type="Proteomes" id="UP000198531"/>
    </source>
</evidence>